<dbReference type="EMBL" id="CAMPGE010005830">
    <property type="protein sequence ID" value="CAI2364673.1"/>
    <property type="molecule type" value="Genomic_DNA"/>
</dbReference>
<reference evidence="2" key="1">
    <citation type="submission" date="2023-07" db="EMBL/GenBank/DDBJ databases">
        <authorList>
            <consortium name="AG Swart"/>
            <person name="Singh M."/>
            <person name="Singh A."/>
            <person name="Seah K."/>
            <person name="Emmerich C."/>
        </authorList>
    </citation>
    <scope>NUCLEOTIDE SEQUENCE</scope>
    <source>
        <strain evidence="2">DP1</strain>
    </source>
</reference>
<dbReference type="Proteomes" id="UP001295684">
    <property type="component" value="Unassembled WGS sequence"/>
</dbReference>
<proteinExistence type="predicted"/>
<evidence type="ECO:0000313" key="3">
    <source>
        <dbReference type="Proteomes" id="UP001295684"/>
    </source>
</evidence>
<feature type="compositionally biased region" description="Low complexity" evidence="1">
    <location>
        <begin position="140"/>
        <end position="155"/>
    </location>
</feature>
<keyword evidence="3" id="KW-1185">Reference proteome</keyword>
<comment type="caution">
    <text evidence="2">The sequence shown here is derived from an EMBL/GenBank/DDBJ whole genome shotgun (WGS) entry which is preliminary data.</text>
</comment>
<organism evidence="2 3">
    <name type="scientific">Euplotes crassus</name>
    <dbReference type="NCBI Taxonomy" id="5936"/>
    <lineage>
        <taxon>Eukaryota</taxon>
        <taxon>Sar</taxon>
        <taxon>Alveolata</taxon>
        <taxon>Ciliophora</taxon>
        <taxon>Intramacronucleata</taxon>
        <taxon>Spirotrichea</taxon>
        <taxon>Hypotrichia</taxon>
        <taxon>Euplotida</taxon>
        <taxon>Euplotidae</taxon>
        <taxon>Moneuplotes</taxon>
    </lineage>
</organism>
<accession>A0AAD1UGA5</accession>
<name>A0AAD1UGA5_EUPCR</name>
<protein>
    <submittedName>
        <fullName evidence="2">Uncharacterized protein</fullName>
    </submittedName>
</protein>
<evidence type="ECO:0000313" key="2">
    <source>
        <dbReference type="EMBL" id="CAI2364673.1"/>
    </source>
</evidence>
<sequence length="235" mass="27612">MLGKQSDLKKAVRAMSMQKIAKKPYRKKSYYFPNKSISGLNTPMKTENNEYTDQRETEKEISRAETHSQDSTEKENRDYTSEYLNFLDKNQAKENSRLFQKVLNIHKDIETCMSELKQDSISNTFLNDKPTTAKAKKKTSTPSVRSPRRSVSVSTGRSHRSYVAFQAKPLNMKFIENLGMEIPLKKYINSQNRKQRKKKEAEYSYAPQKINLLRILPKKEWIEKNDQEREKDNQE</sequence>
<feature type="compositionally biased region" description="Basic and acidic residues" evidence="1">
    <location>
        <begin position="52"/>
        <end position="77"/>
    </location>
</feature>
<dbReference type="AlphaFoldDB" id="A0AAD1UGA5"/>
<gene>
    <name evidence="2" type="ORF">ECRASSUSDP1_LOCUS6018</name>
</gene>
<feature type="region of interest" description="Disordered" evidence="1">
    <location>
        <begin position="32"/>
        <end position="77"/>
    </location>
</feature>
<evidence type="ECO:0000256" key="1">
    <source>
        <dbReference type="SAM" id="MobiDB-lite"/>
    </source>
</evidence>
<feature type="compositionally biased region" description="Polar residues" evidence="1">
    <location>
        <begin position="35"/>
        <end position="51"/>
    </location>
</feature>
<feature type="region of interest" description="Disordered" evidence="1">
    <location>
        <begin position="127"/>
        <end position="155"/>
    </location>
</feature>